<dbReference type="AlphaFoldDB" id="A0A9P1MW52"/>
<dbReference type="Proteomes" id="UP001152747">
    <property type="component" value="Unassembled WGS sequence"/>
</dbReference>
<comment type="similarity">
    <text evidence="5">Belongs to the nematode receptor-like protein sra family.</text>
</comment>
<organism evidence="7 8">
    <name type="scientific">Caenorhabditis angaria</name>
    <dbReference type="NCBI Taxonomy" id="860376"/>
    <lineage>
        <taxon>Eukaryota</taxon>
        <taxon>Metazoa</taxon>
        <taxon>Ecdysozoa</taxon>
        <taxon>Nematoda</taxon>
        <taxon>Chromadorea</taxon>
        <taxon>Rhabditida</taxon>
        <taxon>Rhabditina</taxon>
        <taxon>Rhabditomorpha</taxon>
        <taxon>Rhabditoidea</taxon>
        <taxon>Rhabditidae</taxon>
        <taxon>Peloderinae</taxon>
        <taxon>Caenorhabditis</taxon>
    </lineage>
</organism>
<feature type="transmembrane region" description="Helical" evidence="6">
    <location>
        <begin position="159"/>
        <end position="182"/>
    </location>
</feature>
<keyword evidence="8" id="KW-1185">Reference proteome</keyword>
<dbReference type="InterPro" id="IPR051080">
    <property type="entry name" value="Nematode_rcpt-like_serp_alpha"/>
</dbReference>
<dbReference type="GO" id="GO:0004930">
    <property type="term" value="F:G protein-coupled receptor activity"/>
    <property type="evidence" value="ECO:0007669"/>
    <property type="project" value="InterPro"/>
</dbReference>
<evidence type="ECO:0000256" key="3">
    <source>
        <dbReference type="ARBA" id="ARBA00022989"/>
    </source>
</evidence>
<evidence type="ECO:0000256" key="6">
    <source>
        <dbReference type="SAM" id="Phobius"/>
    </source>
</evidence>
<protein>
    <submittedName>
        <fullName evidence="7">Uncharacterized protein</fullName>
    </submittedName>
</protein>
<evidence type="ECO:0000313" key="7">
    <source>
        <dbReference type="EMBL" id="CAI5441053.1"/>
    </source>
</evidence>
<dbReference type="PANTHER" id="PTHR31357:SF5">
    <property type="entry name" value="SERPENTINE RECEPTOR CLASS ALPHA-1-RELATED"/>
    <property type="match status" value="1"/>
</dbReference>
<evidence type="ECO:0000313" key="8">
    <source>
        <dbReference type="Proteomes" id="UP001152747"/>
    </source>
</evidence>
<feature type="transmembrane region" description="Helical" evidence="6">
    <location>
        <begin position="194"/>
        <end position="215"/>
    </location>
</feature>
<gene>
    <name evidence="7" type="ORF">CAMP_LOCUS3690</name>
</gene>
<dbReference type="GO" id="GO:0016020">
    <property type="term" value="C:membrane"/>
    <property type="evidence" value="ECO:0007669"/>
    <property type="project" value="UniProtKB-SubCell"/>
</dbReference>
<keyword evidence="2 6" id="KW-0812">Transmembrane</keyword>
<name>A0A9P1MW52_9PELO</name>
<feature type="transmembrane region" description="Helical" evidence="6">
    <location>
        <begin position="112"/>
        <end position="131"/>
    </location>
</feature>
<dbReference type="EMBL" id="CANHGI010000002">
    <property type="protein sequence ID" value="CAI5441053.1"/>
    <property type="molecule type" value="Genomic_DNA"/>
</dbReference>
<evidence type="ECO:0000256" key="4">
    <source>
        <dbReference type="ARBA" id="ARBA00023136"/>
    </source>
</evidence>
<comment type="subcellular location">
    <subcellularLocation>
        <location evidence="1">Membrane</location>
        <topology evidence="1">Multi-pass membrane protein</topology>
    </subcellularLocation>
</comment>
<sequence>MNRIRGNWDRESCELFEASSDCRLPNFGVVAGGFGINISQTMLSIDRIVAQFRLLTQQNRVRLSILMCTCSSALMFALQPVLTYSSDFNDQIPNCLYPPNHSRQNFADYLNIWMYISIIHLVTNSLIIYYNKYRAMNNLNRFQLEERFRIYENLKTTSAILMLCIFISLCIILYNAIIRVLPKLNLGLTSSQQFLILNLVYAPPYACFYAPVFLVRLMRNTKSERSDSIRTMTKKIDTHDAYVRRMKQMWN</sequence>
<dbReference type="PANTHER" id="PTHR31357">
    <property type="entry name" value="SERPENTINE RECEPTOR CLASS ALPHA-10"/>
    <property type="match status" value="1"/>
</dbReference>
<dbReference type="PRINTS" id="PR00697">
    <property type="entry name" value="TMPROTEINSRA"/>
</dbReference>
<reference evidence="7" key="1">
    <citation type="submission" date="2022-11" db="EMBL/GenBank/DDBJ databases">
        <authorList>
            <person name="Kikuchi T."/>
        </authorList>
    </citation>
    <scope>NUCLEOTIDE SEQUENCE</scope>
    <source>
        <strain evidence="7">PS1010</strain>
    </source>
</reference>
<dbReference type="GO" id="GO:0004984">
    <property type="term" value="F:olfactory receptor activity"/>
    <property type="evidence" value="ECO:0007669"/>
    <property type="project" value="TreeGrafter"/>
</dbReference>
<proteinExistence type="inferred from homology"/>
<feature type="transmembrane region" description="Helical" evidence="6">
    <location>
        <begin position="63"/>
        <end position="82"/>
    </location>
</feature>
<evidence type="ECO:0000256" key="2">
    <source>
        <dbReference type="ARBA" id="ARBA00022692"/>
    </source>
</evidence>
<keyword evidence="4 6" id="KW-0472">Membrane</keyword>
<comment type="caution">
    <text evidence="7">The sequence shown here is derived from an EMBL/GenBank/DDBJ whole genome shotgun (WGS) entry which is preliminary data.</text>
</comment>
<evidence type="ECO:0000256" key="1">
    <source>
        <dbReference type="ARBA" id="ARBA00004141"/>
    </source>
</evidence>
<keyword evidence="3 6" id="KW-1133">Transmembrane helix</keyword>
<dbReference type="Pfam" id="PF02117">
    <property type="entry name" value="7TM_GPCR_Sra"/>
    <property type="match status" value="1"/>
</dbReference>
<accession>A0A9P1MW52</accession>
<evidence type="ECO:0000256" key="5">
    <source>
        <dbReference type="ARBA" id="ARBA00037994"/>
    </source>
</evidence>
<dbReference type="InterPro" id="IPR000344">
    <property type="entry name" value="7TM_GPCR_serpentine_rcpt_Sra"/>
</dbReference>